<organism evidence="2 3">
    <name type="scientific">Treponema rectale</name>
    <dbReference type="NCBI Taxonomy" id="744512"/>
    <lineage>
        <taxon>Bacteria</taxon>
        <taxon>Pseudomonadati</taxon>
        <taxon>Spirochaetota</taxon>
        <taxon>Spirochaetia</taxon>
        <taxon>Spirochaetales</taxon>
        <taxon>Treponemataceae</taxon>
        <taxon>Treponema</taxon>
    </lineage>
</organism>
<evidence type="ECO:0000259" key="1">
    <source>
        <dbReference type="Pfam" id="PF13084"/>
    </source>
</evidence>
<dbReference type="KEGG" id="trc:DYE49_05165"/>
<accession>A0A7M1XJK9</accession>
<gene>
    <name evidence="2" type="ORF">DYE49_05165</name>
</gene>
<name>A0A7M1XJK9_9SPIR</name>
<dbReference type="Proteomes" id="UP000593591">
    <property type="component" value="Chromosome"/>
</dbReference>
<feature type="domain" description="DUF3943" evidence="1">
    <location>
        <begin position="181"/>
        <end position="259"/>
    </location>
</feature>
<proteinExistence type="predicted"/>
<evidence type="ECO:0000313" key="3">
    <source>
        <dbReference type="Proteomes" id="UP000593591"/>
    </source>
</evidence>
<dbReference type="InterPro" id="IPR025079">
    <property type="entry name" value="DUF3943"/>
</dbReference>
<protein>
    <submittedName>
        <fullName evidence="2">DUF3943 domain-containing protein</fullName>
    </submittedName>
</protein>
<reference evidence="2 3" key="1">
    <citation type="submission" date="2018-08" db="EMBL/GenBank/DDBJ databases">
        <title>The first complete genome of Treponema rectale (CHPAT), a commensal spirochete of the bovine rectum.</title>
        <authorList>
            <person name="Staton G.J."/>
            <person name="Clegg S.R."/>
            <person name="Carter S.D."/>
            <person name="Radford A.D."/>
            <person name="Darby A."/>
            <person name="Hall N."/>
            <person name="Birtles R.J."/>
            <person name="Evans N.J."/>
        </authorList>
    </citation>
    <scope>NUCLEOTIDE SEQUENCE [LARGE SCALE GENOMIC DNA]</scope>
    <source>
        <strain evidence="2 3">CHPA</strain>
    </source>
</reference>
<dbReference type="AlphaFoldDB" id="A0A7M1XJK9"/>
<dbReference type="EMBL" id="CP031517">
    <property type="protein sequence ID" value="QOS39874.1"/>
    <property type="molecule type" value="Genomic_DNA"/>
</dbReference>
<dbReference type="Pfam" id="PF13084">
    <property type="entry name" value="DUF3943"/>
    <property type="match status" value="1"/>
</dbReference>
<evidence type="ECO:0000313" key="2">
    <source>
        <dbReference type="EMBL" id="QOS39874.1"/>
    </source>
</evidence>
<sequence>MNFFFRKMPGHLFFIINQSIYVCLRINLKHFFNNAFCSSVSGEPVMYDCNFHSHIIADDDLLIKTQKYRILFFMNRILKLFLISAAVSSFLTFPLHAQSSVSETSGEEGQILHNYEAGDIRFSEDTLFSHHGERHYITAATGMFVPTVVLSLWNRYASGSGWAKVDYARNFNRIKNGTVKWEWDTDWYWTNFVLHPYQGQLSYSAFRTANFSQFESILAATFGSFVWETMCENNTPSLNDMVYTSLGAWPMGEMLHRLSFEADEAWGPLRFLITPMRIWNEGITGDRPYGTHGNIKELSFYTGFGAANGVNDAADYEKADEVYPLFASLGLNVVYGDSFYHDSNDPFSAFNLSIGGSLGKGCGEGYRALEKDLMHNLYIFSDGWVLSRSVAESDGRDTTVGLIFDYDFLWHSFMNFSTLAPGFAVKQRFTGEKAKVEWELHLDAVVLGTHDVWYYRRGIIDSDRIYKAYNYSVGGEAVAAVRYKFHDGPAFVLNDHFYAFYDFKDAKHEVEPGVSVFNYLRGEVTFPVSEEIDLGAENILYSAYSVFDEYPDIASLMYSAGFFVRYNLK</sequence>